<reference evidence="5 6" key="1">
    <citation type="submission" date="2018-08" db="EMBL/GenBank/DDBJ databases">
        <title>Proposal of Muricauda 72 sp.nov. and Muricauda NH166 sp.nov., isolated from seawater.</title>
        <authorList>
            <person name="Cheng H."/>
            <person name="Wu Y.-H."/>
            <person name="Guo L.-L."/>
            <person name="Xu X.-W."/>
        </authorList>
    </citation>
    <scope>NUCLEOTIDE SEQUENCE [LARGE SCALE GENOMIC DNA]</scope>
    <source>
        <strain evidence="5 6">KCTC 22173</strain>
    </source>
</reference>
<dbReference type="Gene3D" id="1.10.10.60">
    <property type="entry name" value="Homeodomain-like"/>
    <property type="match status" value="2"/>
</dbReference>
<keyword evidence="3" id="KW-0804">Transcription</keyword>
<dbReference type="AlphaFoldDB" id="A0A3A1ND33"/>
<dbReference type="PANTHER" id="PTHR43280:SF2">
    <property type="entry name" value="HTH-TYPE TRANSCRIPTIONAL REGULATOR EXSA"/>
    <property type="match status" value="1"/>
</dbReference>
<dbReference type="PANTHER" id="PTHR43280">
    <property type="entry name" value="ARAC-FAMILY TRANSCRIPTIONAL REGULATOR"/>
    <property type="match status" value="1"/>
</dbReference>
<evidence type="ECO:0000256" key="3">
    <source>
        <dbReference type="ARBA" id="ARBA00023163"/>
    </source>
</evidence>
<dbReference type="InterPro" id="IPR009057">
    <property type="entry name" value="Homeodomain-like_sf"/>
</dbReference>
<dbReference type="InterPro" id="IPR020449">
    <property type="entry name" value="Tscrpt_reg_AraC-type_HTH"/>
</dbReference>
<organism evidence="5 6">
    <name type="scientific">Flagellimonas lutimaris</name>
    <dbReference type="NCBI Taxonomy" id="475082"/>
    <lineage>
        <taxon>Bacteria</taxon>
        <taxon>Pseudomonadati</taxon>
        <taxon>Bacteroidota</taxon>
        <taxon>Flavobacteriia</taxon>
        <taxon>Flavobacteriales</taxon>
        <taxon>Flavobacteriaceae</taxon>
        <taxon>Flagellimonas</taxon>
    </lineage>
</organism>
<dbReference type="InterPro" id="IPR018060">
    <property type="entry name" value="HTH_AraC"/>
</dbReference>
<keyword evidence="6" id="KW-1185">Reference proteome</keyword>
<dbReference type="RefSeq" id="WP_119606696.1">
    <property type="nucleotide sequence ID" value="NZ_QXFH01000068.1"/>
</dbReference>
<feature type="domain" description="HTH araC/xylS-type" evidence="4">
    <location>
        <begin position="198"/>
        <end position="296"/>
    </location>
</feature>
<evidence type="ECO:0000256" key="2">
    <source>
        <dbReference type="ARBA" id="ARBA00023125"/>
    </source>
</evidence>
<proteinExistence type="predicted"/>
<dbReference type="SMART" id="SM00342">
    <property type="entry name" value="HTH_ARAC"/>
    <property type="match status" value="1"/>
</dbReference>
<evidence type="ECO:0000313" key="5">
    <source>
        <dbReference type="EMBL" id="RIV35998.1"/>
    </source>
</evidence>
<dbReference type="Pfam" id="PF22200">
    <property type="entry name" value="ExsA_N"/>
    <property type="match status" value="1"/>
</dbReference>
<dbReference type="SUPFAM" id="SSF46689">
    <property type="entry name" value="Homeodomain-like"/>
    <property type="match status" value="1"/>
</dbReference>
<protein>
    <submittedName>
        <fullName evidence="5">AraC family transcriptional regulator</fullName>
    </submittedName>
</protein>
<dbReference type="OrthoDB" id="4480133at2"/>
<dbReference type="EMBL" id="QXFH01000068">
    <property type="protein sequence ID" value="RIV35998.1"/>
    <property type="molecule type" value="Genomic_DNA"/>
</dbReference>
<dbReference type="GO" id="GO:0003700">
    <property type="term" value="F:DNA-binding transcription factor activity"/>
    <property type="evidence" value="ECO:0007669"/>
    <property type="project" value="InterPro"/>
</dbReference>
<sequence length="300" mass="34757">MLQSRNEFKYQVMVVKNRLDRTEDRIVCNIDRNTYVETISSSGCASKSIGFNQALILMTMEGEQTVRTHINKTRLEQNEMVFLNQGTDIIGGEICIEGEFNAALIVLHESYLQEFKLKYRDYITASINQFDQRLTKVTTPANVVPYVDFLIAYFKENNKVANPIVRIKVEALLLMMLLSDNSLPFQKFLLTIGEPEKINFRAKVEQTMYENLTIPERAELANMSLSSFKRRFVEVYRETPGKWFRRQRLKKAEELIHMSGKNISEVAHELGFENMSHFIGAFKKQFGRTPSQFEFQSSAS</sequence>
<evidence type="ECO:0000313" key="6">
    <source>
        <dbReference type="Proteomes" id="UP000266067"/>
    </source>
</evidence>
<dbReference type="Proteomes" id="UP000266067">
    <property type="component" value="Unassembled WGS sequence"/>
</dbReference>
<dbReference type="InterPro" id="IPR018062">
    <property type="entry name" value="HTH_AraC-typ_CS"/>
</dbReference>
<dbReference type="PROSITE" id="PS00041">
    <property type="entry name" value="HTH_ARAC_FAMILY_1"/>
    <property type="match status" value="1"/>
</dbReference>
<dbReference type="GO" id="GO:0043565">
    <property type="term" value="F:sequence-specific DNA binding"/>
    <property type="evidence" value="ECO:0007669"/>
    <property type="project" value="InterPro"/>
</dbReference>
<dbReference type="InterPro" id="IPR054015">
    <property type="entry name" value="ExsA-like_N"/>
</dbReference>
<dbReference type="Pfam" id="PF12833">
    <property type="entry name" value="HTH_18"/>
    <property type="match status" value="1"/>
</dbReference>
<accession>A0A3A1ND33</accession>
<evidence type="ECO:0000259" key="4">
    <source>
        <dbReference type="PROSITE" id="PS01124"/>
    </source>
</evidence>
<name>A0A3A1ND33_9FLAO</name>
<gene>
    <name evidence="5" type="ORF">D2V08_03365</name>
</gene>
<dbReference type="PROSITE" id="PS01124">
    <property type="entry name" value="HTH_ARAC_FAMILY_2"/>
    <property type="match status" value="1"/>
</dbReference>
<evidence type="ECO:0000256" key="1">
    <source>
        <dbReference type="ARBA" id="ARBA00023015"/>
    </source>
</evidence>
<comment type="caution">
    <text evidence="5">The sequence shown here is derived from an EMBL/GenBank/DDBJ whole genome shotgun (WGS) entry which is preliminary data.</text>
</comment>
<keyword evidence="1" id="KW-0805">Transcription regulation</keyword>
<keyword evidence="2" id="KW-0238">DNA-binding</keyword>
<dbReference type="PRINTS" id="PR00032">
    <property type="entry name" value="HTHARAC"/>
</dbReference>